<feature type="transmembrane region" description="Helical" evidence="5">
    <location>
        <begin position="143"/>
        <end position="168"/>
    </location>
</feature>
<dbReference type="PANTHER" id="PTHR37422:SF23">
    <property type="entry name" value="TEICHURONIC ACID BIOSYNTHESIS PROTEIN TUAE"/>
    <property type="match status" value="1"/>
</dbReference>
<feature type="transmembrane region" description="Helical" evidence="5">
    <location>
        <begin position="218"/>
        <end position="235"/>
    </location>
</feature>
<name>A0A5E8ALZ9_9SPHN</name>
<feature type="transmembrane region" description="Helical" evidence="5">
    <location>
        <begin position="355"/>
        <end position="376"/>
    </location>
</feature>
<accession>A0A5E8ALZ9</accession>
<reference evidence="7 8" key="1">
    <citation type="submission" date="2019-09" db="EMBL/GenBank/DDBJ databases">
        <authorList>
            <person name="Dittami M. S."/>
        </authorList>
    </citation>
    <scope>NUCLEOTIDE SEQUENCE [LARGE SCALE GENOMIC DNA]</scope>
    <source>
        <strain evidence="7">SPHINGO391</strain>
    </source>
</reference>
<evidence type="ECO:0000256" key="3">
    <source>
        <dbReference type="ARBA" id="ARBA00022989"/>
    </source>
</evidence>
<dbReference type="Pfam" id="PF04932">
    <property type="entry name" value="Wzy_C"/>
    <property type="match status" value="1"/>
</dbReference>
<dbReference type="InterPro" id="IPR007016">
    <property type="entry name" value="O-antigen_ligase-rel_domated"/>
</dbReference>
<feature type="transmembrane region" description="Helical" evidence="5">
    <location>
        <begin position="413"/>
        <end position="434"/>
    </location>
</feature>
<feature type="transmembrane region" description="Helical" evidence="5">
    <location>
        <begin position="59"/>
        <end position="76"/>
    </location>
</feature>
<feature type="transmembrane region" description="Helical" evidence="5">
    <location>
        <begin position="188"/>
        <end position="206"/>
    </location>
</feature>
<evidence type="ECO:0000259" key="6">
    <source>
        <dbReference type="Pfam" id="PF04932"/>
    </source>
</evidence>
<feature type="transmembrane region" description="Helical" evidence="5">
    <location>
        <begin position="269"/>
        <end position="288"/>
    </location>
</feature>
<dbReference type="InterPro" id="IPR051533">
    <property type="entry name" value="WaaL-like"/>
</dbReference>
<evidence type="ECO:0000313" key="8">
    <source>
        <dbReference type="Proteomes" id="UP000326857"/>
    </source>
</evidence>
<proteinExistence type="predicted"/>
<feature type="transmembrane region" description="Helical" evidence="5">
    <location>
        <begin position="113"/>
        <end position="136"/>
    </location>
</feature>
<keyword evidence="2 5" id="KW-0812">Transmembrane</keyword>
<dbReference type="AlphaFoldDB" id="A0A5E8ALZ9"/>
<organism evidence="7 8">
    <name type="scientific">Sphingomonas aurantiaca</name>
    <dbReference type="NCBI Taxonomy" id="185949"/>
    <lineage>
        <taxon>Bacteria</taxon>
        <taxon>Pseudomonadati</taxon>
        <taxon>Pseudomonadota</taxon>
        <taxon>Alphaproteobacteria</taxon>
        <taxon>Sphingomonadales</taxon>
        <taxon>Sphingomonadaceae</taxon>
        <taxon>Sphingomonas</taxon>
    </lineage>
</organism>
<keyword evidence="4 5" id="KW-0472">Membrane</keyword>
<dbReference type="Proteomes" id="UP000326857">
    <property type="component" value="Unassembled WGS sequence"/>
</dbReference>
<gene>
    <name evidence="7" type="ORF">SPHINGO391_70023</name>
</gene>
<feature type="domain" description="O-antigen ligase-related" evidence="6">
    <location>
        <begin position="229"/>
        <end position="366"/>
    </location>
</feature>
<protein>
    <submittedName>
        <fullName evidence="7">O-antigen polymerase</fullName>
    </submittedName>
</protein>
<evidence type="ECO:0000256" key="2">
    <source>
        <dbReference type="ARBA" id="ARBA00022692"/>
    </source>
</evidence>
<dbReference type="PANTHER" id="PTHR37422">
    <property type="entry name" value="TEICHURONIC ACID BIOSYNTHESIS PROTEIN TUAE"/>
    <property type="match status" value="1"/>
</dbReference>
<dbReference type="RefSeq" id="WP_151989557.1">
    <property type="nucleotide sequence ID" value="NZ_LR701501.1"/>
</dbReference>
<evidence type="ECO:0000256" key="1">
    <source>
        <dbReference type="ARBA" id="ARBA00004141"/>
    </source>
</evidence>
<evidence type="ECO:0000256" key="5">
    <source>
        <dbReference type="SAM" id="Phobius"/>
    </source>
</evidence>
<evidence type="ECO:0000256" key="4">
    <source>
        <dbReference type="ARBA" id="ARBA00023136"/>
    </source>
</evidence>
<dbReference type="EMBL" id="CABVLI010000052">
    <property type="protein sequence ID" value="VVT32394.1"/>
    <property type="molecule type" value="Genomic_DNA"/>
</dbReference>
<comment type="subcellular location">
    <subcellularLocation>
        <location evidence="1">Membrane</location>
        <topology evidence="1">Multi-pass membrane protein</topology>
    </subcellularLocation>
</comment>
<sequence>MIRHAVIPAYLLICLLLGGASAAGFIANLTLQLAALPLIGWASWQMLQERPPASVRVPLALLVLFVTLALLQLIPMPPAAWTLLPGRGTVIEGYRLLGIPLPWLPLTLAPEPALASLLWLLPAFAVMLGVIILGAFRARHIAAVIVAVTFASVMIGALQVIGGSSAYFYRITNYGVAVGFFANANHNATLLLVCIPFLAALQKVLLKKSGSQRSASAIRLLVGATYAVIIVGLLINSSLAGIGLGVPVALWSWLTFGRQRAGVRRGLGIATGLVSIAVLATIVIGPFGNNLFGQQTSNVELSRQTSFRLTLQAAAEYFPVGSGIGSFQSVYRTQEPLATVRGTFMNHAHSDWIELLLETGLAGVVFTALFLAWWSVRLRAIWCAEEPEPFAQAAVIASAAILMHSLVDYPLRTAALSAVFGACIGLMSGVRPYTRRSRLPSSARHLSL</sequence>
<dbReference type="GO" id="GO:0016020">
    <property type="term" value="C:membrane"/>
    <property type="evidence" value="ECO:0007669"/>
    <property type="project" value="UniProtKB-SubCell"/>
</dbReference>
<evidence type="ECO:0000313" key="7">
    <source>
        <dbReference type="EMBL" id="VVT32394.1"/>
    </source>
</evidence>
<keyword evidence="3 5" id="KW-1133">Transmembrane helix</keyword>